<sequence>MGMIQYYLRVDQKVLESFLKDSKVLIDVAYSKNESDDYALLDLDKAWEGIFYLVTGSSLADAFTNELPQLPLLFGPSQIDPELDMGYGPATFTSPEQTKEMYNIIKDLSKDELTARFDSDKMFEQDLYPDIWDDENALDYLLDFFEDLRGFYKDAVEKNQAMVMFLS</sequence>
<gene>
    <name evidence="1" type="ORF">CLV99_1203</name>
</gene>
<dbReference type="EMBL" id="SNYV01000011">
    <property type="protein sequence ID" value="TDQ79755.1"/>
    <property type="molecule type" value="Genomic_DNA"/>
</dbReference>
<keyword evidence="2" id="KW-1185">Reference proteome</keyword>
<name>A0A4R6WN09_9SPHI</name>
<reference evidence="1 2" key="1">
    <citation type="submission" date="2019-03" db="EMBL/GenBank/DDBJ databases">
        <title>Genomic Encyclopedia of Archaeal and Bacterial Type Strains, Phase II (KMG-II): from individual species to whole genera.</title>
        <authorList>
            <person name="Goeker M."/>
        </authorList>
    </citation>
    <scope>NUCLEOTIDE SEQUENCE [LARGE SCALE GENOMIC DNA]</scope>
    <source>
        <strain evidence="1 2">DSM 28353</strain>
    </source>
</reference>
<dbReference type="Pfam" id="PF08974">
    <property type="entry name" value="DUF1877"/>
    <property type="match status" value="1"/>
</dbReference>
<protein>
    <submittedName>
        <fullName evidence="1">Uncharacterized protein DUF1877</fullName>
    </submittedName>
</protein>
<evidence type="ECO:0000313" key="1">
    <source>
        <dbReference type="EMBL" id="TDQ79755.1"/>
    </source>
</evidence>
<dbReference type="OrthoDB" id="289289at2"/>
<dbReference type="SUPFAM" id="SSF111069">
    <property type="entry name" value="Hypothetical protein yfbM"/>
    <property type="match status" value="1"/>
</dbReference>
<dbReference type="RefSeq" id="WP_133583521.1">
    <property type="nucleotide sequence ID" value="NZ_SNYV01000011.1"/>
</dbReference>
<comment type="caution">
    <text evidence="1">The sequence shown here is derived from an EMBL/GenBank/DDBJ whole genome shotgun (WGS) entry which is preliminary data.</text>
</comment>
<proteinExistence type="predicted"/>
<dbReference type="AlphaFoldDB" id="A0A4R6WN09"/>
<dbReference type="InterPro" id="IPR035944">
    <property type="entry name" value="YfbM-like_sf"/>
</dbReference>
<accession>A0A4R6WN09</accession>
<organism evidence="1 2">
    <name type="scientific">Sphingobacterium yanglingense</name>
    <dbReference type="NCBI Taxonomy" id="1437280"/>
    <lineage>
        <taxon>Bacteria</taxon>
        <taxon>Pseudomonadati</taxon>
        <taxon>Bacteroidota</taxon>
        <taxon>Sphingobacteriia</taxon>
        <taxon>Sphingobacteriales</taxon>
        <taxon>Sphingobacteriaceae</taxon>
        <taxon>Sphingobacterium</taxon>
    </lineage>
</organism>
<dbReference type="Proteomes" id="UP000295292">
    <property type="component" value="Unassembled WGS sequence"/>
</dbReference>
<evidence type="ECO:0000313" key="2">
    <source>
        <dbReference type="Proteomes" id="UP000295292"/>
    </source>
</evidence>
<dbReference type="InterPro" id="IPR015068">
    <property type="entry name" value="DUF1877"/>
</dbReference>
<dbReference type="Gene3D" id="3.40.1760.10">
    <property type="entry name" value="YfbM-like super family"/>
    <property type="match status" value="1"/>
</dbReference>